<dbReference type="Pfam" id="PF10094">
    <property type="entry name" value="DUF2332"/>
    <property type="match status" value="1"/>
</dbReference>
<organism evidence="1 2">
    <name type="scientific">Kibdelosporangium phytohabitans</name>
    <dbReference type="NCBI Taxonomy" id="860235"/>
    <lineage>
        <taxon>Bacteria</taxon>
        <taxon>Bacillati</taxon>
        <taxon>Actinomycetota</taxon>
        <taxon>Actinomycetes</taxon>
        <taxon>Pseudonocardiales</taxon>
        <taxon>Pseudonocardiaceae</taxon>
        <taxon>Kibdelosporangium</taxon>
    </lineage>
</organism>
<proteinExistence type="predicted"/>
<keyword evidence="2" id="KW-1185">Reference proteome</keyword>
<dbReference type="AlphaFoldDB" id="A0A0N9HTS0"/>
<accession>A0A0N9HTS0</accession>
<dbReference type="KEGG" id="kphy:AOZ06_06975"/>
<evidence type="ECO:0008006" key="3">
    <source>
        <dbReference type="Google" id="ProtNLM"/>
    </source>
</evidence>
<sequence>MASLELAKARLTSFAVHEAAGISPLYELLAGRAKDDDEVAALLAAAPENFAHGTLFFAAAQRLVQAEPWIELASYYLTMGGSFGPDERVWPLFREFVLDRADRMRELISTRTTQTNEVRRAAPMFPAIAQAAKEAAKVSKGPIGLLDVGTSAGLLLGVDRYGFRYQNEAGEQVNAGPAKTPLVLTCAASGKPLPRLPKKLAVGAKVGLDRRPIDLRDEEELAWLEACVWADQPERSRTLRVAAEMQEKDRPTLVAGDAVDDLAAAAAQVPAELPLVVLTSHVLPYMSDDRRQEFVAAVAALAATRPLWWVSQEHYLAAMTYLVPGRKEFEDHPKENWGLLGLVRWESGKPDARLLGRTGAHGQSLSWL</sequence>
<dbReference type="InterPro" id="IPR011200">
    <property type="entry name" value="UCP012608"/>
</dbReference>
<name>A0A0N9HTS0_9PSEU</name>
<dbReference type="Proteomes" id="UP000063699">
    <property type="component" value="Chromosome"/>
</dbReference>
<evidence type="ECO:0000313" key="1">
    <source>
        <dbReference type="EMBL" id="ALG06704.1"/>
    </source>
</evidence>
<evidence type="ECO:0000313" key="2">
    <source>
        <dbReference type="Proteomes" id="UP000063699"/>
    </source>
</evidence>
<reference evidence="1 2" key="1">
    <citation type="submission" date="2015-07" db="EMBL/GenBank/DDBJ databases">
        <title>Genome sequencing of Kibdelosporangium phytohabitans.</title>
        <authorList>
            <person name="Qin S."/>
            <person name="Xing K."/>
        </authorList>
    </citation>
    <scope>NUCLEOTIDE SEQUENCE [LARGE SCALE GENOMIC DNA]</scope>
    <source>
        <strain evidence="1 2">KLBMP1111</strain>
    </source>
</reference>
<dbReference type="STRING" id="860235.AOZ06_06975"/>
<gene>
    <name evidence="1" type="ORF">AOZ06_06975</name>
</gene>
<dbReference type="EMBL" id="CP012752">
    <property type="protein sequence ID" value="ALG06704.1"/>
    <property type="molecule type" value="Genomic_DNA"/>
</dbReference>
<protein>
    <recommendedName>
        <fullName evidence="3">DUF2332 domain-containing protein</fullName>
    </recommendedName>
</protein>